<reference evidence="1 2" key="1">
    <citation type="submission" date="2018-08" db="EMBL/GenBank/DDBJ databases">
        <title>Genomic Encyclopedia of Archaeal and Bacterial Type Strains, Phase II (KMG-II): from individual species to whole genera.</title>
        <authorList>
            <person name="Goeker M."/>
        </authorList>
    </citation>
    <scope>NUCLEOTIDE SEQUENCE [LARGE SCALE GENOMIC DNA]</scope>
    <source>
        <strain evidence="1 2">DSM 15986</strain>
    </source>
</reference>
<name>A0A3E0E8D6_9BACT</name>
<evidence type="ECO:0000313" key="2">
    <source>
        <dbReference type="Proteomes" id="UP000256405"/>
    </source>
</evidence>
<gene>
    <name evidence="1" type="ORF">C8N25_101310</name>
</gene>
<proteinExistence type="predicted"/>
<dbReference type="RefSeq" id="WP_086540729.1">
    <property type="nucleotide sequence ID" value="NZ_MSSW01000011.1"/>
</dbReference>
<dbReference type="Pfam" id="PF19570">
    <property type="entry name" value="DUF6088"/>
    <property type="match status" value="1"/>
</dbReference>
<accession>A0A3E0E8D6</accession>
<evidence type="ECO:0008006" key="3">
    <source>
        <dbReference type="Google" id="ProtNLM"/>
    </source>
</evidence>
<evidence type="ECO:0000313" key="1">
    <source>
        <dbReference type="EMBL" id="REG94481.1"/>
    </source>
</evidence>
<dbReference type="Proteomes" id="UP000256405">
    <property type="component" value="Unassembled WGS sequence"/>
</dbReference>
<dbReference type="EMBL" id="QUNF01000001">
    <property type="protein sequence ID" value="REG94481.1"/>
    <property type="molecule type" value="Genomic_DNA"/>
</dbReference>
<keyword evidence="2" id="KW-1185">Reference proteome</keyword>
<dbReference type="AlphaFoldDB" id="A0A3E0E8D6"/>
<comment type="caution">
    <text evidence="1">The sequence shown here is derived from an EMBL/GenBank/DDBJ whole genome shotgun (WGS) entry which is preliminary data.</text>
</comment>
<dbReference type="OrthoDB" id="9798200at2"/>
<protein>
    <recommendedName>
        <fullName evidence="3">Transcriptional regulator, AbiEi antitoxin, Type IV TA system</fullName>
    </recommendedName>
</protein>
<organism evidence="1 2">
    <name type="scientific">Algoriphagus antarcticus</name>
    <dbReference type="NCBI Taxonomy" id="238540"/>
    <lineage>
        <taxon>Bacteria</taxon>
        <taxon>Pseudomonadati</taxon>
        <taxon>Bacteroidota</taxon>
        <taxon>Cytophagia</taxon>
        <taxon>Cytophagales</taxon>
        <taxon>Cyclobacteriaceae</taxon>
        <taxon>Algoriphagus</taxon>
    </lineage>
</organism>
<sequence length="240" mass="27385">MSLAAQIETTINNLEAGETFSYGDLGIAVSSYATAAKALERLKNKGKIKRLSKGIFYKPEQSVFGELQPSDQEVMKSYLFQNGKRKAYITGAYLYNQMRLTRQVANTWKIATFNARIFVNQQRIKAKPVKAYASVTEENYRLLGFLDALKDWNTIPDLDTTSGIQILIFWLKEFTPEQIEEIKRYALQYPPRVRAFLAALFEELKMTGTVELRQSLNPLSSYGIRLKPGDLSTAKNWNMI</sequence>
<dbReference type="InterPro" id="IPR045738">
    <property type="entry name" value="DUF6088"/>
</dbReference>